<comment type="caution">
    <text evidence="1">The sequence shown here is derived from an EMBL/GenBank/DDBJ whole genome shotgun (WGS) entry which is preliminary data.</text>
</comment>
<reference evidence="1 2" key="1">
    <citation type="submission" date="2019-03" db="EMBL/GenBank/DDBJ databases">
        <title>Nematode-trapping fungi genome.</title>
        <authorList>
            <person name="Vidal-Diez De Ulzurrun G."/>
        </authorList>
    </citation>
    <scope>NUCLEOTIDE SEQUENCE [LARGE SCALE GENOMIC DNA]</scope>
    <source>
        <strain evidence="1 2">TWF154</strain>
    </source>
</reference>
<protein>
    <submittedName>
        <fullName evidence="1">Uncharacterized protein</fullName>
    </submittedName>
</protein>
<evidence type="ECO:0000313" key="2">
    <source>
        <dbReference type="Proteomes" id="UP000297595"/>
    </source>
</evidence>
<name>A0A8H2E544_ORBOL</name>
<sequence length="87" mass="9328">MEASESVHTVTVANTNDHIALQIGIDGFSFTASKCKPQKITGNSGHRSRLESCFGNRTKRPHLGNSNECFVNVCGRNCTGFTSSPIG</sequence>
<evidence type="ECO:0000313" key="1">
    <source>
        <dbReference type="EMBL" id="TGJ72665.1"/>
    </source>
</evidence>
<dbReference type="Proteomes" id="UP000297595">
    <property type="component" value="Unassembled WGS sequence"/>
</dbReference>
<accession>A0A8H2E544</accession>
<dbReference type="AlphaFoldDB" id="A0A8H2E544"/>
<gene>
    <name evidence="1" type="ORF">EYR41_004542</name>
</gene>
<organism evidence="1 2">
    <name type="scientific">Orbilia oligospora</name>
    <name type="common">Nematode-trapping fungus</name>
    <name type="synonym">Arthrobotrys oligospora</name>
    <dbReference type="NCBI Taxonomy" id="2813651"/>
    <lineage>
        <taxon>Eukaryota</taxon>
        <taxon>Fungi</taxon>
        <taxon>Dikarya</taxon>
        <taxon>Ascomycota</taxon>
        <taxon>Pezizomycotina</taxon>
        <taxon>Orbiliomycetes</taxon>
        <taxon>Orbiliales</taxon>
        <taxon>Orbiliaceae</taxon>
        <taxon>Orbilia</taxon>
    </lineage>
</organism>
<dbReference type="EMBL" id="SOZJ01000002">
    <property type="protein sequence ID" value="TGJ72665.1"/>
    <property type="molecule type" value="Genomic_DNA"/>
</dbReference>
<proteinExistence type="predicted"/>